<feature type="compositionally biased region" description="Pro residues" evidence="1">
    <location>
        <begin position="620"/>
        <end position="632"/>
    </location>
</feature>
<proteinExistence type="predicted"/>
<reference evidence="2 3" key="1">
    <citation type="submission" date="2019-06" db="EMBL/GenBank/DDBJ databases">
        <title>Whole genome shotgun sequence of Microbacterium testaceum NBRC 12675.</title>
        <authorList>
            <person name="Hosoyama A."/>
            <person name="Uohara A."/>
            <person name="Ohji S."/>
            <person name="Ichikawa N."/>
        </authorList>
    </citation>
    <scope>NUCLEOTIDE SEQUENCE [LARGE SCALE GENOMIC DNA]</scope>
    <source>
        <strain evidence="2 3">NBRC 12675</strain>
    </source>
</reference>
<dbReference type="RefSeq" id="WP_170210609.1">
    <property type="nucleotide sequence ID" value="NZ_BJML01000002.1"/>
</dbReference>
<dbReference type="Proteomes" id="UP000319525">
    <property type="component" value="Unassembled WGS sequence"/>
</dbReference>
<dbReference type="AlphaFoldDB" id="A0A4Y3QKE9"/>
<evidence type="ECO:0000256" key="1">
    <source>
        <dbReference type="SAM" id="MobiDB-lite"/>
    </source>
</evidence>
<gene>
    <name evidence="2" type="ORF">MTE01_09430</name>
</gene>
<feature type="compositionally biased region" description="Basic and acidic residues" evidence="1">
    <location>
        <begin position="495"/>
        <end position="505"/>
    </location>
</feature>
<organism evidence="2 3">
    <name type="scientific">Microbacterium testaceum</name>
    <name type="common">Aureobacterium testaceum</name>
    <name type="synonym">Brevibacterium testaceum</name>
    <dbReference type="NCBI Taxonomy" id="2033"/>
    <lineage>
        <taxon>Bacteria</taxon>
        <taxon>Bacillati</taxon>
        <taxon>Actinomycetota</taxon>
        <taxon>Actinomycetes</taxon>
        <taxon>Micrococcales</taxon>
        <taxon>Microbacteriaceae</taxon>
        <taxon>Microbacterium</taxon>
    </lineage>
</organism>
<feature type="region of interest" description="Disordered" evidence="1">
    <location>
        <begin position="418"/>
        <end position="759"/>
    </location>
</feature>
<dbReference type="EMBL" id="BJML01000002">
    <property type="protein sequence ID" value="GEB44998.1"/>
    <property type="molecule type" value="Genomic_DNA"/>
</dbReference>
<protein>
    <submittedName>
        <fullName evidence="2">Uncharacterized protein</fullName>
    </submittedName>
</protein>
<sequence length="981" mass="99396">MSSITVERTGFGIVVAAPGDAGTASLLDGLPPLRAARYLLATPALQQSLREAAPEIVDAVRPHLDGTVVVPSDGFAGDGADGAEAGSARLARVLGVPVVAPEGRFLPCPGTLFSVGRGDGWITRSPQGARVPTGRRYPAPRWQQYLPANLLGTAHIPAGLWVTAGAEPRHAVRLAGIAVKDGRLLVVVGSPAEPAPSRERLEAVLRTLPEEVRSAVVLVGYGPGSLDVTTVRDLAATLGQPLRIAHGVEIDGTSVRLDGDETTTPPTFAIESVCAPDGSVCLERWETPPGLVPASAGGYRFDERARARRRASADWQVHIVPTGLLVAPAGERLVEPGTATVVGDALSISLQCDGARRPRGLPRLLAPLLARLERLGNVVIHPLDATARRVVRDAYPGRWAPIEALALTPDGRLVAATRDASGDTPEADGAVSVDETAVGPTGHMDAVTSSSDPSGHLVGGWARPGATDGALPSGGEEPRSPGSPVTVVAVVGGEGETRPSRERAVGRRARGASAAAALEGEHADANRSSPTPPEPGALSVSDVGSGAHKSSTPRSSAAPAAAASSAPAAEHPRASSDAATPSAAPAPTPAASVSAAATPAAPAPATPASAAATPAAAPVQPAPAPATPPVGDPPRAGLTRALQGSTLTPAPGPASRTGRVSAEQRRTAAHDPVAGVSPSAVAPTAPGTPQPTTTAPAQTTAPARSTAPERATPPAQTTAPASQSALVPEETGVDPVDATSFPASSVSERGPAPSGEPSAVVLPRRLLEVPVDVRSTAEQRHGVRTALGPRYDIASRTVSHLLAQQPGMRAATGDRSAMLTGLSLVRIFAAEPHAEYDLDFHICLAEGLAMLPTARTVVVRGIPSAAGAAPGDVLRLRMPLVAAAADGPATGPAEALIWTTSGRRLDRVLHGATGAEDIALPAGIRLRVLEGVGGPADRVLLAEEGTGTEPALARLRSAAEARGDLRAHTDDRWLGDLPSAA</sequence>
<feature type="compositionally biased region" description="Low complexity" evidence="1">
    <location>
        <begin position="680"/>
        <end position="725"/>
    </location>
</feature>
<evidence type="ECO:0000313" key="3">
    <source>
        <dbReference type="Proteomes" id="UP000319525"/>
    </source>
</evidence>
<feature type="compositionally biased region" description="Low complexity" evidence="1">
    <location>
        <begin position="606"/>
        <end position="619"/>
    </location>
</feature>
<name>A0A4Y3QKE9_MICTE</name>
<dbReference type="GeneID" id="57146081"/>
<accession>A0A4Y3QKE9</accession>
<evidence type="ECO:0000313" key="2">
    <source>
        <dbReference type="EMBL" id="GEB44998.1"/>
    </source>
</evidence>
<comment type="caution">
    <text evidence="2">The sequence shown here is derived from an EMBL/GenBank/DDBJ whole genome shotgun (WGS) entry which is preliminary data.</text>
</comment>
<feature type="compositionally biased region" description="Low complexity" evidence="1">
    <location>
        <begin position="550"/>
        <end position="600"/>
    </location>
</feature>
<feature type="compositionally biased region" description="Low complexity" evidence="1">
    <location>
        <begin position="480"/>
        <end position="491"/>
    </location>
</feature>